<dbReference type="Gene3D" id="3.90.950.10">
    <property type="match status" value="1"/>
</dbReference>
<dbReference type="AlphaFoldDB" id="A0A8H7QUL2"/>
<protein>
    <recommendedName>
        <fullName evidence="5">Maf-like protein</fullName>
    </recommendedName>
</protein>
<reference evidence="3" key="1">
    <citation type="submission" date="2020-12" db="EMBL/GenBank/DDBJ databases">
        <title>Metabolic potential, ecology and presence of endohyphal bacteria is reflected in genomic diversity of Mucoromycotina.</title>
        <authorList>
            <person name="Muszewska A."/>
            <person name="Okrasinska A."/>
            <person name="Steczkiewicz K."/>
            <person name="Drgas O."/>
            <person name="Orlowska M."/>
            <person name="Perlinska-Lenart U."/>
            <person name="Aleksandrzak-Piekarczyk T."/>
            <person name="Szatraj K."/>
            <person name="Zielenkiewicz U."/>
            <person name="Pilsyk S."/>
            <person name="Malc E."/>
            <person name="Mieczkowski P."/>
            <person name="Kruszewska J.S."/>
            <person name="Biernat P."/>
            <person name="Pawlowska J."/>
        </authorList>
    </citation>
    <scope>NUCLEOTIDE SEQUENCE</scope>
    <source>
        <strain evidence="3">CBS 226.32</strain>
    </source>
</reference>
<evidence type="ECO:0000313" key="4">
    <source>
        <dbReference type="Proteomes" id="UP000650833"/>
    </source>
</evidence>
<dbReference type="PIRSF" id="PIRSF006305">
    <property type="entry name" value="Maf"/>
    <property type="match status" value="1"/>
</dbReference>
<dbReference type="CDD" id="cd00555">
    <property type="entry name" value="Maf"/>
    <property type="match status" value="1"/>
</dbReference>
<dbReference type="EMBL" id="JAEPRC010000366">
    <property type="protein sequence ID" value="KAG2199049.1"/>
    <property type="molecule type" value="Genomic_DNA"/>
</dbReference>
<dbReference type="InterPro" id="IPR029001">
    <property type="entry name" value="ITPase-like_fam"/>
</dbReference>
<dbReference type="InterPro" id="IPR003697">
    <property type="entry name" value="Maf-like"/>
</dbReference>
<sequence length="213" mass="24061">MLLNLPILKNLSNKTIVLASASPRRREILTDMGLNFSVVTTLEPDENDPKAYKTRAEYVADTAYMKAKEVFERCQQDSQLPNADIVIGADTVVVIDECVLEKPRDKDHALAMIQQLNGQSHYVLTGVQIVYKIDDKIERIEFVEKTEVRFSQIDDETIQAYIDSGEPFDKAGGYGIQGQASLFVESIHGDYWNVVGLPKNHLFRELSKLSLRL</sequence>
<keyword evidence="2" id="KW-0378">Hydrolase</keyword>
<dbReference type="HAMAP" id="MF_00528">
    <property type="entry name" value="Maf"/>
    <property type="match status" value="1"/>
</dbReference>
<comment type="caution">
    <text evidence="3">The sequence shown here is derived from an EMBL/GenBank/DDBJ whole genome shotgun (WGS) entry which is preliminary data.</text>
</comment>
<accession>A0A8H7QUL2</accession>
<keyword evidence="4" id="KW-1185">Reference proteome</keyword>
<dbReference type="PANTHER" id="PTHR43213">
    <property type="entry name" value="BIFUNCTIONAL DTTP/UTP PYROPHOSPHATASE/METHYLTRANSFERASE PROTEIN-RELATED"/>
    <property type="match status" value="1"/>
</dbReference>
<comment type="cofactor">
    <cofactor evidence="1">
        <name>a divalent metal cation</name>
        <dbReference type="ChEBI" id="CHEBI:60240"/>
    </cofactor>
</comment>
<gene>
    <name evidence="3" type="ORF">INT46_007245</name>
</gene>
<organism evidence="3 4">
    <name type="scientific">Mucor plumbeus</name>
    <dbReference type="NCBI Taxonomy" id="97098"/>
    <lineage>
        <taxon>Eukaryota</taxon>
        <taxon>Fungi</taxon>
        <taxon>Fungi incertae sedis</taxon>
        <taxon>Mucoromycota</taxon>
        <taxon>Mucoromycotina</taxon>
        <taxon>Mucoromycetes</taxon>
        <taxon>Mucorales</taxon>
        <taxon>Mucorineae</taxon>
        <taxon>Mucoraceae</taxon>
        <taxon>Mucor</taxon>
    </lineage>
</organism>
<dbReference type="NCBIfam" id="TIGR00172">
    <property type="entry name" value="maf"/>
    <property type="match status" value="1"/>
</dbReference>
<dbReference type="SUPFAM" id="SSF52972">
    <property type="entry name" value="ITPase-like"/>
    <property type="match status" value="1"/>
</dbReference>
<evidence type="ECO:0008006" key="5">
    <source>
        <dbReference type="Google" id="ProtNLM"/>
    </source>
</evidence>
<evidence type="ECO:0000256" key="1">
    <source>
        <dbReference type="ARBA" id="ARBA00001968"/>
    </source>
</evidence>
<name>A0A8H7QUL2_9FUNG</name>
<evidence type="ECO:0000313" key="3">
    <source>
        <dbReference type="EMBL" id="KAG2199049.1"/>
    </source>
</evidence>
<evidence type="ECO:0000256" key="2">
    <source>
        <dbReference type="ARBA" id="ARBA00022801"/>
    </source>
</evidence>
<dbReference type="PANTHER" id="PTHR43213:SF5">
    <property type="entry name" value="BIFUNCTIONAL DTTP_UTP PYROPHOSPHATASE_METHYLTRANSFERASE PROTEIN-RELATED"/>
    <property type="match status" value="1"/>
</dbReference>
<dbReference type="OrthoDB" id="10267058at2759"/>
<dbReference type="GO" id="GO:0047429">
    <property type="term" value="F:nucleoside triphosphate diphosphatase activity"/>
    <property type="evidence" value="ECO:0007669"/>
    <property type="project" value="InterPro"/>
</dbReference>
<proteinExistence type="inferred from homology"/>
<dbReference type="Pfam" id="PF02545">
    <property type="entry name" value="Maf"/>
    <property type="match status" value="1"/>
</dbReference>
<dbReference type="Proteomes" id="UP000650833">
    <property type="component" value="Unassembled WGS sequence"/>
</dbReference>